<dbReference type="Gene3D" id="3.40.50.300">
    <property type="entry name" value="P-loop containing nucleotide triphosphate hydrolases"/>
    <property type="match status" value="1"/>
</dbReference>
<dbReference type="GO" id="GO:0033588">
    <property type="term" value="C:elongator holoenzyme complex"/>
    <property type="evidence" value="ECO:0007669"/>
    <property type="project" value="InterPro"/>
</dbReference>
<reference evidence="4" key="1">
    <citation type="submission" date="2019-03" db="EMBL/GenBank/DDBJ databases">
        <title>Snf2 controls pulcherriminic acid biosynthesis and connects pigmentation and antifungal activity of the yeast Metschnikowia pulcherrima.</title>
        <authorList>
            <person name="Gore-Lloyd D."/>
            <person name="Sumann I."/>
            <person name="Brachmann A.O."/>
            <person name="Schneeberger K."/>
            <person name="Ortiz-Merino R.A."/>
            <person name="Moreno-Beltran M."/>
            <person name="Schlaefli M."/>
            <person name="Kirner P."/>
            <person name="Santos Kron A."/>
            <person name="Wolfe K.H."/>
            <person name="Piel J."/>
            <person name="Ahrens C.H."/>
            <person name="Henk D."/>
            <person name="Freimoser F.M."/>
        </authorList>
    </citation>
    <scope>NUCLEOTIDE SEQUENCE [LARGE SCALE GENOMIC DNA]</scope>
    <source>
        <strain evidence="4">APC 1.2</strain>
    </source>
</reference>
<dbReference type="AlphaFoldDB" id="A0A4V1AEM4"/>
<dbReference type="CDD" id="cd19495">
    <property type="entry name" value="Elp6"/>
    <property type="match status" value="1"/>
</dbReference>
<dbReference type="Proteomes" id="UP000292447">
    <property type="component" value="Chromosome IV"/>
</dbReference>
<evidence type="ECO:0000256" key="1">
    <source>
        <dbReference type="ARBA" id="ARBA00005043"/>
    </source>
</evidence>
<dbReference type="EMBL" id="CP034459">
    <property type="protein sequence ID" value="QBM89723.1"/>
    <property type="molecule type" value="Genomic_DNA"/>
</dbReference>
<dbReference type="InterPro" id="IPR018627">
    <property type="entry name" value="ELP6"/>
</dbReference>
<dbReference type="PANTHER" id="PTHR16184">
    <property type="entry name" value="ELONGATOR COMPLEX PROTEIN 6"/>
    <property type="match status" value="1"/>
</dbReference>
<dbReference type="InterPro" id="IPR027417">
    <property type="entry name" value="P-loop_NTPase"/>
</dbReference>
<evidence type="ECO:0000313" key="4">
    <source>
        <dbReference type="Proteomes" id="UP000292447"/>
    </source>
</evidence>
<dbReference type="STRING" id="2163413.A0A4V1AEM4"/>
<protein>
    <submittedName>
        <fullName evidence="3">Elongator complex protein 6</fullName>
    </submittedName>
</protein>
<dbReference type="GO" id="GO:0002098">
    <property type="term" value="P:tRNA wobble uridine modification"/>
    <property type="evidence" value="ECO:0007669"/>
    <property type="project" value="InterPro"/>
</dbReference>
<evidence type="ECO:0000313" key="3">
    <source>
        <dbReference type="EMBL" id="QBM89723.1"/>
    </source>
</evidence>
<organism evidence="3 4">
    <name type="scientific">Metschnikowia aff. pulcherrima</name>
    <dbReference type="NCBI Taxonomy" id="2163413"/>
    <lineage>
        <taxon>Eukaryota</taxon>
        <taxon>Fungi</taxon>
        <taxon>Dikarya</taxon>
        <taxon>Ascomycota</taxon>
        <taxon>Saccharomycotina</taxon>
        <taxon>Pichiomycetes</taxon>
        <taxon>Metschnikowiaceae</taxon>
        <taxon>Metschnikowia</taxon>
    </lineage>
</organism>
<evidence type="ECO:0000256" key="2">
    <source>
        <dbReference type="ARBA" id="ARBA00008837"/>
    </source>
</evidence>
<name>A0A4V1AEM4_9ASCO</name>
<comment type="similarity">
    <text evidence="2">Belongs to the ELP6 family.</text>
</comment>
<dbReference type="UniPathway" id="UPA00988"/>
<keyword evidence="4" id="KW-1185">Reference proteome</keyword>
<dbReference type="PANTHER" id="PTHR16184:SF6">
    <property type="entry name" value="ELONGATOR COMPLEX PROTEIN 6"/>
    <property type="match status" value="1"/>
</dbReference>
<proteinExistence type="inferred from homology"/>
<accession>A0A4V1AEM4</accession>
<sequence length="272" mass="30511">MTTQQQDLVFFDDNTLLPDKVLGKDNHALHVITHAEGTQPAWLINTLIESCLVGTANLVNRDLARVPQPRSLVTYVSFLHPLDFVYKSCRKQGLDLEKADDFLFVDCFSELFTKKIAQPQDAMVAIEKMFAEIIQKIKLQSNGSSAVILHSPELLLAATDISSNDLIYHLQKVNRVCNSLVVVVNTGEALVDFESIIPADPVFKITDFYVKLHHKSSLNVNLLPLATGKAKDITGCLIVSRGAFYPHENVRVLEKDYVFHVSKESTVKIFFR</sequence>
<comment type="pathway">
    <text evidence="1">tRNA modification; 5-methoxycarbonylmethyl-2-thiouridine-tRNA biosynthesis.</text>
</comment>
<gene>
    <name evidence="3" type="primary">MPUL0D08040</name>
    <name evidence="3" type="ORF">METSCH_D08040</name>
</gene>